<dbReference type="AlphaFoldDB" id="A0A438KJ93"/>
<feature type="region of interest" description="Disordered" evidence="1">
    <location>
        <begin position="30"/>
        <end position="55"/>
    </location>
</feature>
<reference evidence="2 3" key="1">
    <citation type="journal article" date="2018" name="PLoS Genet.">
        <title>Population sequencing reveals clonal diversity and ancestral inbreeding in the grapevine cultivar Chardonnay.</title>
        <authorList>
            <person name="Roach M.J."/>
            <person name="Johnson D.L."/>
            <person name="Bohlmann J."/>
            <person name="van Vuuren H.J."/>
            <person name="Jones S.J."/>
            <person name="Pretorius I.S."/>
            <person name="Schmidt S.A."/>
            <person name="Borneman A.R."/>
        </authorList>
    </citation>
    <scope>NUCLEOTIDE SEQUENCE [LARGE SCALE GENOMIC DNA]</scope>
    <source>
        <strain evidence="3">cv. Chardonnay</strain>
        <tissue evidence="2">Leaf</tissue>
    </source>
</reference>
<name>A0A438KJ93_VITVI</name>
<protein>
    <submittedName>
        <fullName evidence="2">Uncharacterized protein</fullName>
    </submittedName>
</protein>
<dbReference type="EMBL" id="QGNW01000005">
    <property type="protein sequence ID" value="RVX21262.1"/>
    <property type="molecule type" value="Genomic_DNA"/>
</dbReference>
<evidence type="ECO:0000313" key="3">
    <source>
        <dbReference type="Proteomes" id="UP000288805"/>
    </source>
</evidence>
<sequence>MSVEPPPFQEAARCDVCKCSFNTFRRRMQHRMGSSRWKGDKRNMSKEGLNSPKRMMLGSLLKEDLNGLEANH</sequence>
<dbReference type="Proteomes" id="UP000288805">
    <property type="component" value="Unassembled WGS sequence"/>
</dbReference>
<gene>
    <name evidence="2" type="ORF">CK203_002360</name>
</gene>
<accession>A0A438KJ93</accession>
<proteinExistence type="predicted"/>
<organism evidence="2 3">
    <name type="scientific">Vitis vinifera</name>
    <name type="common">Grape</name>
    <dbReference type="NCBI Taxonomy" id="29760"/>
    <lineage>
        <taxon>Eukaryota</taxon>
        <taxon>Viridiplantae</taxon>
        <taxon>Streptophyta</taxon>
        <taxon>Embryophyta</taxon>
        <taxon>Tracheophyta</taxon>
        <taxon>Spermatophyta</taxon>
        <taxon>Magnoliopsida</taxon>
        <taxon>eudicotyledons</taxon>
        <taxon>Gunneridae</taxon>
        <taxon>Pentapetalae</taxon>
        <taxon>rosids</taxon>
        <taxon>Vitales</taxon>
        <taxon>Vitaceae</taxon>
        <taxon>Viteae</taxon>
        <taxon>Vitis</taxon>
    </lineage>
</organism>
<evidence type="ECO:0000256" key="1">
    <source>
        <dbReference type="SAM" id="MobiDB-lite"/>
    </source>
</evidence>
<evidence type="ECO:0000313" key="2">
    <source>
        <dbReference type="EMBL" id="RVX21262.1"/>
    </source>
</evidence>
<comment type="caution">
    <text evidence="2">The sequence shown here is derived from an EMBL/GenBank/DDBJ whole genome shotgun (WGS) entry which is preliminary data.</text>
</comment>